<dbReference type="AlphaFoldDB" id="A0A9P0H2I8"/>
<evidence type="ECO:0000313" key="2">
    <source>
        <dbReference type="Proteomes" id="UP001152798"/>
    </source>
</evidence>
<sequence>MSSFDHVGPPRLLNSEVLLPNSGEHGNPCCILKLNVENKSNVGETTKEYNIGLPSTTLNILLDSFGKIKNQLHLLTEKQNS</sequence>
<keyword evidence="2" id="KW-1185">Reference proteome</keyword>
<reference evidence="1" key="1">
    <citation type="submission" date="2022-01" db="EMBL/GenBank/DDBJ databases">
        <authorList>
            <person name="King R."/>
        </authorList>
    </citation>
    <scope>NUCLEOTIDE SEQUENCE</scope>
</reference>
<protein>
    <submittedName>
        <fullName evidence="1">Uncharacterized protein</fullName>
    </submittedName>
</protein>
<evidence type="ECO:0000313" key="1">
    <source>
        <dbReference type="EMBL" id="CAH1395083.1"/>
    </source>
</evidence>
<accession>A0A9P0H2I8</accession>
<organism evidence="1 2">
    <name type="scientific">Nezara viridula</name>
    <name type="common">Southern green stink bug</name>
    <name type="synonym">Cimex viridulus</name>
    <dbReference type="NCBI Taxonomy" id="85310"/>
    <lineage>
        <taxon>Eukaryota</taxon>
        <taxon>Metazoa</taxon>
        <taxon>Ecdysozoa</taxon>
        <taxon>Arthropoda</taxon>
        <taxon>Hexapoda</taxon>
        <taxon>Insecta</taxon>
        <taxon>Pterygota</taxon>
        <taxon>Neoptera</taxon>
        <taxon>Paraneoptera</taxon>
        <taxon>Hemiptera</taxon>
        <taxon>Heteroptera</taxon>
        <taxon>Panheteroptera</taxon>
        <taxon>Pentatomomorpha</taxon>
        <taxon>Pentatomoidea</taxon>
        <taxon>Pentatomidae</taxon>
        <taxon>Pentatominae</taxon>
        <taxon>Nezara</taxon>
    </lineage>
</organism>
<dbReference type="OrthoDB" id="64318at2759"/>
<dbReference type="Proteomes" id="UP001152798">
    <property type="component" value="Chromosome 3"/>
</dbReference>
<gene>
    <name evidence="1" type="ORF">NEZAVI_LOCUS5415</name>
</gene>
<proteinExistence type="predicted"/>
<name>A0A9P0H2I8_NEZVI</name>
<dbReference type="EMBL" id="OV725079">
    <property type="protein sequence ID" value="CAH1395083.1"/>
    <property type="molecule type" value="Genomic_DNA"/>
</dbReference>